<protein>
    <submittedName>
        <fullName evidence="3">PspC domain-containing protein</fullName>
    </submittedName>
</protein>
<accession>A0ABU3QVT1</accession>
<evidence type="ECO:0000313" key="3">
    <source>
        <dbReference type="EMBL" id="MDU0111529.1"/>
    </source>
</evidence>
<keyword evidence="4" id="KW-1185">Reference proteome</keyword>
<name>A0ABU3QVT1_9GAMM</name>
<gene>
    <name evidence="3" type="ORF">RT723_00545</name>
</gene>
<evidence type="ECO:0000256" key="1">
    <source>
        <dbReference type="SAM" id="Phobius"/>
    </source>
</evidence>
<keyword evidence="1" id="KW-0812">Transmembrane</keyword>
<comment type="caution">
    <text evidence="3">The sequence shown here is derived from an EMBL/GenBank/DDBJ whole genome shotgun (WGS) entry which is preliminary data.</text>
</comment>
<keyword evidence="1" id="KW-1133">Transmembrane helix</keyword>
<keyword evidence="1" id="KW-0472">Membrane</keyword>
<dbReference type="InterPro" id="IPR007168">
    <property type="entry name" value="Phageshock_PspC_N"/>
</dbReference>
<feature type="domain" description="Phage shock protein PspC N-terminal" evidence="2">
    <location>
        <begin position="13"/>
        <end position="64"/>
    </location>
</feature>
<dbReference type="EMBL" id="JAWCUA010000001">
    <property type="protein sequence ID" value="MDU0111529.1"/>
    <property type="molecule type" value="Genomic_DNA"/>
</dbReference>
<feature type="transmembrane region" description="Helical" evidence="1">
    <location>
        <begin position="31"/>
        <end position="61"/>
    </location>
</feature>
<organism evidence="3 4">
    <name type="scientific">Psychrosphaera aquimarina</name>
    <dbReference type="NCBI Taxonomy" id="2044854"/>
    <lineage>
        <taxon>Bacteria</taxon>
        <taxon>Pseudomonadati</taxon>
        <taxon>Pseudomonadota</taxon>
        <taxon>Gammaproteobacteria</taxon>
        <taxon>Alteromonadales</taxon>
        <taxon>Pseudoalteromonadaceae</taxon>
        <taxon>Psychrosphaera</taxon>
    </lineage>
</organism>
<sequence length="81" mass="9440">METKKRFSIGMNPILLGLCDGISSYTSVDAWIVRVLFFVILYLITGSLIINFLLYVLIAFFMPQHKSSYQIDREYRANNNR</sequence>
<feature type="transmembrane region" description="Helical" evidence="1">
    <location>
        <begin position="7"/>
        <end position="25"/>
    </location>
</feature>
<dbReference type="Pfam" id="PF04024">
    <property type="entry name" value="PspC"/>
    <property type="match status" value="1"/>
</dbReference>
<dbReference type="RefSeq" id="WP_315945480.1">
    <property type="nucleotide sequence ID" value="NZ_JAWCUA010000001.1"/>
</dbReference>
<evidence type="ECO:0000259" key="2">
    <source>
        <dbReference type="Pfam" id="PF04024"/>
    </source>
</evidence>
<proteinExistence type="predicted"/>
<reference evidence="3 4" key="1">
    <citation type="submission" date="2023-10" db="EMBL/GenBank/DDBJ databases">
        <title>Psychrosphaera aquimaarina strain SW33 isolated from seawater.</title>
        <authorList>
            <person name="Bayburt H."/>
            <person name="Kim J.M."/>
            <person name="Choi B.J."/>
            <person name="Jeon C.O."/>
        </authorList>
    </citation>
    <scope>NUCLEOTIDE SEQUENCE [LARGE SCALE GENOMIC DNA]</scope>
    <source>
        <strain evidence="3 4">KCTC 52743</strain>
    </source>
</reference>
<evidence type="ECO:0000313" key="4">
    <source>
        <dbReference type="Proteomes" id="UP001257914"/>
    </source>
</evidence>
<dbReference type="Proteomes" id="UP001257914">
    <property type="component" value="Unassembled WGS sequence"/>
</dbReference>